<comment type="subcellular location">
    <subcellularLocation>
        <location evidence="1">Periplasm</location>
    </subcellularLocation>
</comment>
<comment type="caution">
    <text evidence="7">The sequence shown here is derived from an EMBL/GenBank/DDBJ whole genome shotgun (WGS) entry which is preliminary data.</text>
</comment>
<accession>A0A559SZV9</accession>
<feature type="domain" description="YdgH/BhsA/McbA-like" evidence="6">
    <location>
        <begin position="33"/>
        <end position="85"/>
    </location>
</feature>
<keyword evidence="3" id="KW-0574">Periplasm</keyword>
<dbReference type="InterPro" id="IPR036275">
    <property type="entry name" value="YdgH-like_sf"/>
</dbReference>
<dbReference type="PANTHER" id="PTHR34156:SF1">
    <property type="entry name" value="PERIPLASMIC PROTEIN"/>
    <property type="match status" value="1"/>
</dbReference>
<reference evidence="7" key="1">
    <citation type="submission" date="2019-06" db="EMBL/GenBank/DDBJ databases">
        <authorList>
            <person name="Deangelis K."/>
            <person name="Huntemann M."/>
            <person name="Clum A."/>
            <person name="Pillay M."/>
            <person name="Palaniappan K."/>
            <person name="Varghese N."/>
            <person name="Mikhailova N."/>
            <person name="Stamatis D."/>
            <person name="Reddy T."/>
            <person name="Daum C."/>
            <person name="Shapiro N."/>
            <person name="Ivanova N."/>
            <person name="Kyrpides N."/>
            <person name="Woyke T."/>
        </authorList>
    </citation>
    <scope>NUCLEOTIDE SEQUENCE [LARGE SCALE GENOMIC DNA]</scope>
    <source>
        <strain evidence="7">128R</strain>
    </source>
</reference>
<dbReference type="AlphaFoldDB" id="A0A559SZV9"/>
<dbReference type="OrthoDB" id="6428780at2"/>
<dbReference type="InterPro" id="IPR010854">
    <property type="entry name" value="YdgH/BhsA/McbA-like_dom"/>
</dbReference>
<dbReference type="PANTHER" id="PTHR34156">
    <property type="entry name" value="OUTER MEMBRANE PROTEIN-RELATED-RELATED"/>
    <property type="match status" value="1"/>
</dbReference>
<evidence type="ECO:0000256" key="5">
    <source>
        <dbReference type="SAM" id="SignalP"/>
    </source>
</evidence>
<evidence type="ECO:0000256" key="4">
    <source>
        <dbReference type="ARBA" id="ARBA00038138"/>
    </source>
</evidence>
<dbReference type="Pfam" id="PF07338">
    <property type="entry name" value="YdgH_BhsA-like"/>
    <property type="match status" value="1"/>
</dbReference>
<evidence type="ECO:0000256" key="1">
    <source>
        <dbReference type="ARBA" id="ARBA00004418"/>
    </source>
</evidence>
<dbReference type="GO" id="GO:0042597">
    <property type="term" value="C:periplasmic space"/>
    <property type="evidence" value="ECO:0007669"/>
    <property type="project" value="UniProtKB-SubCell"/>
</dbReference>
<dbReference type="NCBIfam" id="NF047859">
    <property type="entry name" value="StressCuResBhsA"/>
    <property type="match status" value="1"/>
</dbReference>
<keyword evidence="2 5" id="KW-0732">Signal</keyword>
<evidence type="ECO:0000259" key="6">
    <source>
        <dbReference type="Pfam" id="PF07338"/>
    </source>
</evidence>
<evidence type="ECO:0000313" key="7">
    <source>
        <dbReference type="EMBL" id="TVZ67896.1"/>
    </source>
</evidence>
<sequence length="85" mass="8768">MKNVKMTIAAIALASVSFGSFAANLVNSQPQDLQKVGVVSVSGATDLTSLENKLSAKADQAGAKSFQIISTTGNNKLHGTAIIYN</sequence>
<evidence type="ECO:0000256" key="3">
    <source>
        <dbReference type="ARBA" id="ARBA00022764"/>
    </source>
</evidence>
<feature type="chain" id="PRO_5021933065" evidence="5">
    <location>
        <begin position="23"/>
        <end position="85"/>
    </location>
</feature>
<dbReference type="InterPro" id="IPR025543">
    <property type="entry name" value="Dodecin-like"/>
</dbReference>
<comment type="similarity">
    <text evidence="4">Belongs to the BhsA/McbA family.</text>
</comment>
<reference evidence="7" key="2">
    <citation type="submission" date="2019-08" db="EMBL/GenBank/DDBJ databases">
        <title>Investigation of anaerobic lignin degradation for improved lignocellulosic biofuels.</title>
        <authorList>
            <person name="Deangelis K.PhD."/>
        </authorList>
    </citation>
    <scope>NUCLEOTIDE SEQUENCE [LARGE SCALE GENOMIC DNA]</scope>
    <source>
        <strain evidence="7">128R</strain>
    </source>
</reference>
<dbReference type="InterPro" id="IPR051096">
    <property type="entry name" value="BhsA/McbA_stress_biofilm_assoc"/>
</dbReference>
<dbReference type="SUPFAM" id="SSF159871">
    <property type="entry name" value="YdgH-like"/>
    <property type="match status" value="1"/>
</dbReference>
<protein>
    <submittedName>
        <fullName evidence="7">Uncharacterized protein DUF1471</fullName>
    </submittedName>
</protein>
<name>A0A559SZV9_SERFO</name>
<dbReference type="EMBL" id="VISQ01000001">
    <property type="protein sequence ID" value="TVZ67896.1"/>
    <property type="molecule type" value="Genomic_DNA"/>
</dbReference>
<evidence type="ECO:0000256" key="2">
    <source>
        <dbReference type="ARBA" id="ARBA00022729"/>
    </source>
</evidence>
<dbReference type="Gene3D" id="3.30.1660.10">
    <property type="entry name" value="Flavin-binding protein dodecin"/>
    <property type="match status" value="1"/>
</dbReference>
<proteinExistence type="inferred from homology"/>
<organism evidence="7">
    <name type="scientific">Serratia fonticola</name>
    <dbReference type="NCBI Taxonomy" id="47917"/>
    <lineage>
        <taxon>Bacteria</taxon>
        <taxon>Pseudomonadati</taxon>
        <taxon>Pseudomonadota</taxon>
        <taxon>Gammaproteobacteria</taxon>
        <taxon>Enterobacterales</taxon>
        <taxon>Yersiniaceae</taxon>
        <taxon>Serratia</taxon>
    </lineage>
</organism>
<gene>
    <name evidence="7" type="ORF">FHU10_0295</name>
</gene>
<feature type="signal peptide" evidence="5">
    <location>
        <begin position="1"/>
        <end position="22"/>
    </location>
</feature>